<dbReference type="STRING" id="143223.SAMN05878281_3070"/>
<dbReference type="OrthoDB" id="1007434at2"/>
<name>A0A1M7NE02_9FLAO</name>
<accession>A0A1M7NE02</accession>
<dbReference type="EMBL" id="LT670848">
    <property type="protein sequence ID" value="SHN01959.1"/>
    <property type="molecule type" value="Genomic_DNA"/>
</dbReference>
<evidence type="ECO:0000313" key="2">
    <source>
        <dbReference type="Proteomes" id="UP000190235"/>
    </source>
</evidence>
<proteinExistence type="predicted"/>
<sequence length="350" mass="41244">MKIFIPGQKNANPFFEEISIHSQHEFIYGHYSKFNSKIFDGIIIQWPESILDWVDPSVEKLNFLKKVLTRWKSQVKLIYIVHNKKSHSSSDIEYKHLYEIVETKCDIMIHFGLFSQKLFSTKYPLKEHFIIPHPLYRHYAKRMDKLEARRKLGIKEDSLVLIAPGKIRNKNEGKLVLNAFDKLKRANKKLLVPYMYRREIPLKFPGRHRLKSWVDVKRMIENLFNPRFKKSEIIVDYFHKNFEDLSIWMSAADVVFISRINNLNSGILFLGISFNKIIVGPSTGNIREVLDFFEFPKFDPLLSQSVFIALELGCKQFLESKKIDKNKLSLYEPDNVAEKWDVLISKAFAK</sequence>
<reference evidence="2" key="1">
    <citation type="submission" date="2016-11" db="EMBL/GenBank/DDBJ databases">
        <authorList>
            <person name="Varghese N."/>
            <person name="Submissions S."/>
        </authorList>
    </citation>
    <scope>NUCLEOTIDE SEQUENCE [LARGE SCALE GENOMIC DNA]</scope>
    <source>
        <strain evidence="2">ACAM 48</strain>
    </source>
</reference>
<keyword evidence="2" id="KW-1185">Reference proteome</keyword>
<organism evidence="1 2">
    <name type="scientific">Salegentibacter salegens</name>
    <dbReference type="NCBI Taxonomy" id="143223"/>
    <lineage>
        <taxon>Bacteria</taxon>
        <taxon>Pseudomonadati</taxon>
        <taxon>Bacteroidota</taxon>
        <taxon>Flavobacteriia</taxon>
        <taxon>Flavobacteriales</taxon>
        <taxon>Flavobacteriaceae</taxon>
        <taxon>Salegentibacter</taxon>
    </lineage>
</organism>
<dbReference type="RefSeq" id="WP_079736019.1">
    <property type="nucleotide sequence ID" value="NZ_LT670848.1"/>
</dbReference>
<gene>
    <name evidence="1" type="ORF">SAMN05878281_3070</name>
</gene>
<dbReference type="AlphaFoldDB" id="A0A1M7NE02"/>
<protein>
    <submittedName>
        <fullName evidence="1">Uncharacterized protein</fullName>
    </submittedName>
</protein>
<dbReference type="Gene3D" id="3.40.50.2000">
    <property type="entry name" value="Glycogen Phosphorylase B"/>
    <property type="match status" value="1"/>
</dbReference>
<evidence type="ECO:0000313" key="1">
    <source>
        <dbReference type="EMBL" id="SHN01959.1"/>
    </source>
</evidence>
<dbReference type="Proteomes" id="UP000190235">
    <property type="component" value="Chromosome I"/>
</dbReference>